<dbReference type="SFLD" id="SFLDG01072">
    <property type="entry name" value="dehydrogenase_like"/>
    <property type="match status" value="1"/>
</dbReference>
<dbReference type="InterPro" id="IPR007197">
    <property type="entry name" value="rSAM"/>
</dbReference>
<dbReference type="SFLD" id="SFLDG01067">
    <property type="entry name" value="SPASM/twitch_domain_containing"/>
    <property type="match status" value="1"/>
</dbReference>
<evidence type="ECO:0000256" key="1">
    <source>
        <dbReference type="ARBA" id="ARBA00001966"/>
    </source>
</evidence>
<protein>
    <recommendedName>
        <fullName evidence="7">Radical SAM core domain-containing protein</fullName>
    </recommendedName>
</protein>
<reference evidence="8 9" key="1">
    <citation type="submission" date="2016-10" db="EMBL/GenBank/DDBJ databases">
        <authorList>
            <person name="de Groot N.N."/>
        </authorList>
    </citation>
    <scope>NUCLEOTIDE SEQUENCE [LARGE SCALE GENOMIC DNA]</scope>
    <source>
        <strain evidence="8 9">DSM 1801</strain>
    </source>
</reference>
<evidence type="ECO:0000259" key="7">
    <source>
        <dbReference type="PROSITE" id="PS51918"/>
    </source>
</evidence>
<name>A0A1I0DKI3_9FIRM</name>
<dbReference type="GO" id="GO:0016491">
    <property type="term" value="F:oxidoreductase activity"/>
    <property type="evidence" value="ECO:0007669"/>
    <property type="project" value="InterPro"/>
</dbReference>
<keyword evidence="9" id="KW-1185">Reference proteome</keyword>
<dbReference type="PANTHER" id="PTHR43273">
    <property type="entry name" value="ANAEROBIC SULFATASE-MATURATING ENZYME HOMOLOG ASLB-RELATED"/>
    <property type="match status" value="1"/>
</dbReference>
<dbReference type="GO" id="GO:0046872">
    <property type="term" value="F:metal ion binding"/>
    <property type="evidence" value="ECO:0007669"/>
    <property type="project" value="UniProtKB-KW"/>
</dbReference>
<evidence type="ECO:0000256" key="5">
    <source>
        <dbReference type="ARBA" id="ARBA00023004"/>
    </source>
</evidence>
<dbReference type="InterPro" id="IPR058240">
    <property type="entry name" value="rSAM_sf"/>
</dbReference>
<dbReference type="GO" id="GO:0051539">
    <property type="term" value="F:4 iron, 4 sulfur cluster binding"/>
    <property type="evidence" value="ECO:0007669"/>
    <property type="project" value="UniProtKB-KW"/>
</dbReference>
<accession>A0A1I0DKI3</accession>
<dbReference type="OrthoDB" id="9808591at2"/>
<proteinExistence type="predicted"/>
<evidence type="ECO:0000313" key="8">
    <source>
        <dbReference type="EMBL" id="SET32340.1"/>
    </source>
</evidence>
<dbReference type="InterPro" id="IPR023885">
    <property type="entry name" value="4Fe4S-binding_SPASM_dom"/>
</dbReference>
<dbReference type="PROSITE" id="PS51918">
    <property type="entry name" value="RADICAL_SAM"/>
    <property type="match status" value="1"/>
</dbReference>
<keyword evidence="6" id="KW-0411">Iron-sulfur</keyword>
<dbReference type="PANTHER" id="PTHR43273:SF8">
    <property type="entry name" value="RADICAL SAM DOMAIN PROTEIN"/>
    <property type="match status" value="1"/>
</dbReference>
<dbReference type="AlphaFoldDB" id="A0A1I0DKI3"/>
<dbReference type="STRING" id="29364.SAMN04487772_11512"/>
<dbReference type="SFLD" id="SFLDG01384">
    <property type="entry name" value="thioether_bond_formation_requi"/>
    <property type="match status" value="1"/>
</dbReference>
<dbReference type="Gene3D" id="3.20.20.70">
    <property type="entry name" value="Aldolase class I"/>
    <property type="match status" value="1"/>
</dbReference>
<dbReference type="SFLD" id="SFLDS00029">
    <property type="entry name" value="Radical_SAM"/>
    <property type="match status" value="1"/>
</dbReference>
<dbReference type="NCBIfam" id="NF047865">
    <property type="entry name" value="rSAM_PapB"/>
    <property type="match status" value="1"/>
</dbReference>
<dbReference type="SFLD" id="SFLDG01386">
    <property type="entry name" value="main_SPASM_domain-containing"/>
    <property type="match status" value="1"/>
</dbReference>
<dbReference type="PROSITE" id="PS01305">
    <property type="entry name" value="MOAA_NIFB_PQQE"/>
    <property type="match status" value="1"/>
</dbReference>
<feature type="domain" description="Radical SAM core" evidence="7">
    <location>
        <begin position="91"/>
        <end position="319"/>
    </location>
</feature>
<keyword evidence="3" id="KW-0949">S-adenosyl-L-methionine</keyword>
<dbReference type="InterPro" id="IPR023867">
    <property type="entry name" value="Sulphatase_maturase_rSAM"/>
</dbReference>
<dbReference type="RefSeq" id="WP_092478138.1">
    <property type="nucleotide sequence ID" value="NZ_FOHN01000015.1"/>
</dbReference>
<dbReference type="InterPro" id="IPR013785">
    <property type="entry name" value="Aldolase_TIM"/>
</dbReference>
<keyword evidence="2" id="KW-0004">4Fe-4S</keyword>
<dbReference type="Pfam" id="PF04055">
    <property type="entry name" value="Radical_SAM"/>
    <property type="match status" value="1"/>
</dbReference>
<dbReference type="Proteomes" id="UP000199800">
    <property type="component" value="Unassembled WGS sequence"/>
</dbReference>
<keyword evidence="4" id="KW-0479">Metal-binding</keyword>
<evidence type="ECO:0000313" key="9">
    <source>
        <dbReference type="Proteomes" id="UP000199800"/>
    </source>
</evidence>
<comment type="cofactor">
    <cofactor evidence="1">
        <name>[4Fe-4S] cluster</name>
        <dbReference type="ChEBI" id="CHEBI:49883"/>
    </cofactor>
</comment>
<dbReference type="InterPro" id="IPR000385">
    <property type="entry name" value="MoaA_NifB_PqqE_Fe-S-bd_CS"/>
</dbReference>
<gene>
    <name evidence="8" type="ORF">SAMN04487772_11512</name>
</gene>
<evidence type="ECO:0000256" key="4">
    <source>
        <dbReference type="ARBA" id="ARBA00022723"/>
    </source>
</evidence>
<dbReference type="EMBL" id="FOHN01000015">
    <property type="protein sequence ID" value="SET32340.1"/>
    <property type="molecule type" value="Genomic_DNA"/>
</dbReference>
<evidence type="ECO:0000256" key="2">
    <source>
        <dbReference type="ARBA" id="ARBA00022485"/>
    </source>
</evidence>
<dbReference type="Pfam" id="PF13186">
    <property type="entry name" value="SPASM"/>
    <property type="match status" value="1"/>
</dbReference>
<evidence type="ECO:0000256" key="3">
    <source>
        <dbReference type="ARBA" id="ARBA00022691"/>
    </source>
</evidence>
<organism evidence="8 9">
    <name type="scientific">[Clostridium] polysaccharolyticum</name>
    <dbReference type="NCBI Taxonomy" id="29364"/>
    <lineage>
        <taxon>Bacteria</taxon>
        <taxon>Bacillati</taxon>
        <taxon>Bacillota</taxon>
        <taxon>Clostridia</taxon>
        <taxon>Lachnospirales</taxon>
        <taxon>Lachnospiraceae</taxon>
    </lineage>
</organism>
<dbReference type="NCBIfam" id="TIGR04085">
    <property type="entry name" value="rSAM_more_4Fe4S"/>
    <property type="match status" value="1"/>
</dbReference>
<dbReference type="SUPFAM" id="SSF102114">
    <property type="entry name" value="Radical SAM enzymes"/>
    <property type="match status" value="1"/>
</dbReference>
<sequence length="456" mass="52627">MSEKLYFNTYKIFEEQEDKYIYLIDSNEIFQIDDRTYQLIKQEGKTIAQAKENVKSLFSSEEFEEVISDMREAKFICSSQAGEREENQELLQNENILSITILLVQECNLRCTYCYGEGGEYFDRGKISLETARKAVDFLIEQSGTEKDLSVALFGGEPLIAFPLIKELVPYIRKREKEADKNIYISMTSNGTLINDEIEKYLIENQIGVQISIDGDEETQNENRFYANKRGSYQDVIKNTSSMRKKGLLSARATMTSKNINMSEIFYHLDSLGFGSIAFAPAYNLLSEEDYEKLADEEVKFIGEFERLIKEKQYDKALKMKILLSNLVRIHKGLSRSMACGVGRKSFAIDIHGDVYPCQRFVNSKEYKLGSVLDGKVDNMKFKSEIVLSSHEQCKNCWARNLCVGGCPHENYMVTGKVMESPKRICNLYLKRFEHLIKVYIRLTEKEKQKLGLIRE</sequence>
<dbReference type="CDD" id="cd01335">
    <property type="entry name" value="Radical_SAM"/>
    <property type="match status" value="1"/>
</dbReference>
<evidence type="ECO:0000256" key="6">
    <source>
        <dbReference type="ARBA" id="ARBA00023014"/>
    </source>
</evidence>
<keyword evidence="5" id="KW-0408">Iron</keyword>